<comment type="caution">
    <text evidence="2">The sequence shown here is derived from an EMBL/GenBank/DDBJ whole genome shotgun (WGS) entry which is preliminary data.</text>
</comment>
<keyword evidence="1" id="KW-0812">Transmembrane</keyword>
<evidence type="ECO:0008006" key="4">
    <source>
        <dbReference type="Google" id="ProtNLM"/>
    </source>
</evidence>
<dbReference type="RefSeq" id="WP_038092005.1">
    <property type="nucleotide sequence ID" value="NZ_JMIR01000031.1"/>
</dbReference>
<name>A0A074LI28_9BACL</name>
<evidence type="ECO:0000313" key="3">
    <source>
        <dbReference type="Proteomes" id="UP000027931"/>
    </source>
</evidence>
<protein>
    <recommendedName>
        <fullName evidence="4">DUF1294 domain-containing protein</fullName>
    </recommendedName>
</protein>
<dbReference type="eggNOG" id="COG3326">
    <property type="taxonomic scope" value="Bacteria"/>
</dbReference>
<feature type="transmembrane region" description="Helical" evidence="1">
    <location>
        <begin position="68"/>
        <end position="86"/>
    </location>
</feature>
<sequence>MAVLILLALFAGLNVYAYVLMGYDKRQAKRGGRRVPERTLFLLSFAGGCIGIERGMKKFRHKTQHRSFRILVPLSFVTVALLYGVLLKLML</sequence>
<proteinExistence type="predicted"/>
<gene>
    <name evidence="2" type="ORF">EL26_18795</name>
</gene>
<dbReference type="Proteomes" id="UP000027931">
    <property type="component" value="Unassembled WGS sequence"/>
</dbReference>
<dbReference type="InterPro" id="IPR010718">
    <property type="entry name" value="DUF1294"/>
</dbReference>
<dbReference type="AlphaFoldDB" id="A0A074LI28"/>
<dbReference type="STRING" id="1157490.EL26_18795"/>
<organism evidence="2 3">
    <name type="scientific">Tumebacillus flagellatus</name>
    <dbReference type="NCBI Taxonomy" id="1157490"/>
    <lineage>
        <taxon>Bacteria</taxon>
        <taxon>Bacillati</taxon>
        <taxon>Bacillota</taxon>
        <taxon>Bacilli</taxon>
        <taxon>Bacillales</taxon>
        <taxon>Alicyclobacillaceae</taxon>
        <taxon>Tumebacillus</taxon>
    </lineage>
</organism>
<dbReference type="OrthoDB" id="1698854at2"/>
<keyword evidence="1" id="KW-1133">Transmembrane helix</keyword>
<keyword evidence="1" id="KW-0472">Membrane</keyword>
<evidence type="ECO:0000256" key="1">
    <source>
        <dbReference type="SAM" id="Phobius"/>
    </source>
</evidence>
<dbReference type="Pfam" id="PF06961">
    <property type="entry name" value="DUF1294"/>
    <property type="match status" value="1"/>
</dbReference>
<reference evidence="2 3" key="1">
    <citation type="journal article" date="2013" name="Int. J. Syst. Evol. Microbiol.">
        <title>Tumebacillus flagellatus sp. nov., an alpha-amylase/pullulanase-producing bacterium isolated from cassava wastewater.</title>
        <authorList>
            <person name="Wang Q."/>
            <person name="Xie N."/>
            <person name="Qin Y."/>
            <person name="Shen N."/>
            <person name="Zhu J."/>
            <person name="Mi H."/>
            <person name="Huang R."/>
        </authorList>
    </citation>
    <scope>NUCLEOTIDE SEQUENCE [LARGE SCALE GENOMIC DNA]</scope>
    <source>
        <strain evidence="2 3">GST4</strain>
    </source>
</reference>
<dbReference type="EMBL" id="JMIR01000031">
    <property type="protein sequence ID" value="KEO81886.1"/>
    <property type="molecule type" value="Genomic_DNA"/>
</dbReference>
<evidence type="ECO:0000313" key="2">
    <source>
        <dbReference type="EMBL" id="KEO81886.1"/>
    </source>
</evidence>
<keyword evidence="3" id="KW-1185">Reference proteome</keyword>
<accession>A0A074LI28</accession>